<dbReference type="Gene3D" id="3.30.450.40">
    <property type="match status" value="1"/>
</dbReference>
<dbReference type="Pfam" id="PF07228">
    <property type="entry name" value="SpoIIE"/>
    <property type="match status" value="1"/>
</dbReference>
<dbReference type="InterPro" id="IPR000719">
    <property type="entry name" value="Prot_kinase_dom"/>
</dbReference>
<evidence type="ECO:0000313" key="2">
    <source>
        <dbReference type="EMBL" id="EAY31962.1"/>
    </source>
</evidence>
<dbReference type="eggNOG" id="COG0515">
    <property type="taxonomic scope" value="Bacteria"/>
</dbReference>
<name>A1ZCG0_MICM2</name>
<keyword evidence="3" id="KW-1185">Reference proteome</keyword>
<dbReference type="InterPro" id="IPR003018">
    <property type="entry name" value="GAF"/>
</dbReference>
<dbReference type="PROSITE" id="PS50011">
    <property type="entry name" value="PROTEIN_KINASE_DOM"/>
    <property type="match status" value="1"/>
</dbReference>
<dbReference type="InterPro" id="IPR011009">
    <property type="entry name" value="Kinase-like_dom_sf"/>
</dbReference>
<dbReference type="InterPro" id="IPR029016">
    <property type="entry name" value="GAF-like_dom_sf"/>
</dbReference>
<accession>A1ZCG0</accession>
<dbReference type="EMBL" id="AAWS01000001">
    <property type="protein sequence ID" value="EAY31962.1"/>
    <property type="molecule type" value="Genomic_DNA"/>
</dbReference>
<sequence length="1783" mass="200765">MLSTQGTLLQGTLLYESPSTKVYCQKTDNGENQVVVKVLSEEFPSSEKLVQFNNEYHIVKNLNIPGIRKVFKKEKVGDYHALFLEYIQGQKLGELCNSQPVSLSSFLHIAIQLAHTLGELHQQHVIHKDINPNNVIVDKDKQAYIIDFGIAAKINLKTTHLGNPKNLEGTLPYISPEQTGRMNRIIDYRTDLYSLGATFYELLTGKTPFESTDSLELIHAHIAKPPLPPKHILNDIPKVVSDIVLKLLAKNAEDRYQSAYGLKHDLQRCIDLLNTKAKVPYFAPAQNDYSGKFQIPQKLYGRSHELDILMQSFRLVSEGKTQMVLVAGYSGVGKSALINEIHKPITEKSGNFIKGKYDQYQRDVPYFAIIQAIKEFVNSLLTNDPEYLNAWKKNILAAIGTNGKVLTEVIPALELIIGVQPEVPTLGLSESQSRFNYTFRRFIKAIAHQDHPLVIFIDDLQWADAASLMLLRDVAIDEEVRYLMLIGAYRNNEVDEIHPLAQLLKATRQELASTFKAQYLQEITIEPLLLEDIATLLVDTLNAPLAQVQDFAQLIHKKTAGNAFFINQFLLSLYEQKFLQYSFESKTWQWNLDNIRGLNITDNVVELMTQKIQKLSKTTQETLQFAACIGNLFNIHDLAIVCKSAQSKIATHLQQAMLEGLIFPADNQYKLAELVEELPTQNDLKIIYRFAHDRIQQAVYSLIPEQKKQVIHKDIGELLLQSIPESTWSKHIFDIVNHLNYGSLLIDQQEEKINLASLNLKAAQKAKASAAFTPALHYAQKGIELLPPDGWQSHNEMMQQLHAEAAEASFLASQFEQTISFAQDALQHSEDVLDKIRIYEVLIYTYDTQKLLEKALETALKALKELGISLPAKPGVPQVLGAIVKTKRALPGKKVLAQAQKPAMMDAQRLAAMKILSSMSSTAYRSNPELYVLITLLNVRLSVKYGNAPQSPFGFATYGAILNGALGDVKTATAAGKLSLELLTKFSTAEHLPKVYMAHYTAIAPWITSMHDVMEKFDDAARVGLEVGDLNFTPVALTVKLAYHYMIGTQCSTVESEANKAKRILQRINSEGYILWYNMYLQVIGNLQENTEKPYELSGKIYQEKDIKFHIEAGDKTVLHAFYTFKLSLAYLFEAYDEGLTYIKDIKPYMEGGLSQAMMAMYCFYASLNYLSLCDTATNAQTKKYLRKSKKLQGKLRKWAKNAAMNYEHRYLLIEAERMRVLRNDGKAGELYNKAIALSRSNGFMNHHALANELAGKFYHHKGAQFKHLTTLYINQAYKSYKYWGATAKVNLIEQKYKQYLVSSAVPTVMTTSASLGTISATGNLSKALDLNSVMKASQALSSEIVLGQLLEKVMKVVIENAGAQRGVLLLSKNDQLLIEAESNVDNTQVEVLQSIPIEQVDGLTENPKLSSKIVNYVVRTQKSLVLNNASKEGAFTQLQYVKKCKPKSILCLPLLNQGRLIGVLYLENPLSIGAFTPDHLEVLNLLSSQMAISIENALFYESLEDKVKERTLKLSLAYDEIEDKNKNITASINYARRIQHAMLPRIDTIKACLPDSFVLFKPRDIVSGDFYFFADVQIAPNHTKSILAAIDCTGHGVPGAFMSMIGNEILKEIIEFKKITQADQILNKLHNGINAALRQEETSNRDGMDMALCVIDQKQRTVEFSGAKNPLLYVRGNVLHEIKGSKLPVGGFQKEWDRDFEASVVTLTDEPTSFYMFSDGYADQFGGELGKKFMKKYFKKLLVEVHQRPMEEQHHALDHNLKDWMNNKHAQIDDILVVGFKL</sequence>
<dbReference type="Gene3D" id="3.40.50.300">
    <property type="entry name" value="P-loop containing nucleotide triphosphate hydrolases"/>
    <property type="match status" value="1"/>
</dbReference>
<dbReference type="PANTHER" id="PTHR43642">
    <property type="entry name" value="HYBRID SIGNAL TRANSDUCTION HISTIDINE KINASE G"/>
    <property type="match status" value="1"/>
</dbReference>
<organism evidence="2 3">
    <name type="scientific">Microscilla marina ATCC 23134</name>
    <dbReference type="NCBI Taxonomy" id="313606"/>
    <lineage>
        <taxon>Bacteria</taxon>
        <taxon>Pseudomonadati</taxon>
        <taxon>Bacteroidota</taxon>
        <taxon>Cytophagia</taxon>
        <taxon>Cytophagales</taxon>
        <taxon>Microscillaceae</taxon>
        <taxon>Microscilla</taxon>
    </lineage>
</organism>
<proteinExistence type="predicted"/>
<dbReference type="SMART" id="SM00065">
    <property type="entry name" value="GAF"/>
    <property type="match status" value="1"/>
</dbReference>
<dbReference type="InterPro" id="IPR027417">
    <property type="entry name" value="P-loop_NTPase"/>
</dbReference>
<keyword evidence="2" id="KW-0418">Kinase</keyword>
<gene>
    <name evidence="2" type="ORF">M23134_01991</name>
</gene>
<dbReference type="PANTHER" id="PTHR43642:SF1">
    <property type="entry name" value="HYBRID SIGNAL TRANSDUCTION HISTIDINE KINASE G"/>
    <property type="match status" value="1"/>
</dbReference>
<dbReference type="InterPro" id="IPR036457">
    <property type="entry name" value="PPM-type-like_dom_sf"/>
</dbReference>
<dbReference type="InterPro" id="IPR041664">
    <property type="entry name" value="AAA_16"/>
</dbReference>
<dbReference type="GO" id="GO:0004672">
    <property type="term" value="F:protein kinase activity"/>
    <property type="evidence" value="ECO:0007669"/>
    <property type="project" value="InterPro"/>
</dbReference>
<dbReference type="GO" id="GO:0005524">
    <property type="term" value="F:ATP binding"/>
    <property type="evidence" value="ECO:0007669"/>
    <property type="project" value="InterPro"/>
</dbReference>
<dbReference type="Pfam" id="PF00069">
    <property type="entry name" value="Pkinase"/>
    <property type="match status" value="1"/>
</dbReference>
<dbReference type="Gene3D" id="1.10.510.10">
    <property type="entry name" value="Transferase(Phosphotransferase) domain 1"/>
    <property type="match status" value="1"/>
</dbReference>
<dbReference type="Pfam" id="PF01590">
    <property type="entry name" value="GAF"/>
    <property type="match status" value="1"/>
</dbReference>
<evidence type="ECO:0000259" key="1">
    <source>
        <dbReference type="PROSITE" id="PS50011"/>
    </source>
</evidence>
<dbReference type="Pfam" id="PF13191">
    <property type="entry name" value="AAA_16"/>
    <property type="match status" value="1"/>
</dbReference>
<evidence type="ECO:0000313" key="3">
    <source>
        <dbReference type="Proteomes" id="UP000004095"/>
    </source>
</evidence>
<dbReference type="RefSeq" id="WP_002692820.1">
    <property type="nucleotide sequence ID" value="NZ_AAWS01000001.1"/>
</dbReference>
<dbReference type="eggNOG" id="COG3899">
    <property type="taxonomic scope" value="Bacteria"/>
</dbReference>
<dbReference type="eggNOG" id="COG2203">
    <property type="taxonomic scope" value="Bacteria"/>
</dbReference>
<protein>
    <submittedName>
        <fullName evidence="2">Serine/threonine kinase with GAF domain</fullName>
    </submittedName>
</protein>
<dbReference type="InterPro" id="IPR053159">
    <property type="entry name" value="Hybrid_Histidine_Kinase"/>
</dbReference>
<dbReference type="InterPro" id="IPR001932">
    <property type="entry name" value="PPM-type_phosphatase-like_dom"/>
</dbReference>
<dbReference type="SUPFAM" id="SSF55781">
    <property type="entry name" value="GAF domain-like"/>
    <property type="match status" value="1"/>
</dbReference>
<dbReference type="Gene3D" id="3.60.40.10">
    <property type="entry name" value="PPM-type phosphatase domain"/>
    <property type="match status" value="1"/>
</dbReference>
<dbReference type="eggNOG" id="COG2208">
    <property type="taxonomic scope" value="Bacteria"/>
</dbReference>
<feature type="domain" description="Protein kinase" evidence="1">
    <location>
        <begin position="1"/>
        <end position="267"/>
    </location>
</feature>
<dbReference type="SUPFAM" id="SSF52540">
    <property type="entry name" value="P-loop containing nucleoside triphosphate hydrolases"/>
    <property type="match status" value="1"/>
</dbReference>
<dbReference type="Proteomes" id="UP000004095">
    <property type="component" value="Unassembled WGS sequence"/>
</dbReference>
<keyword evidence="2" id="KW-0808">Transferase</keyword>
<comment type="caution">
    <text evidence="2">The sequence shown here is derived from an EMBL/GenBank/DDBJ whole genome shotgun (WGS) entry which is preliminary data.</text>
</comment>
<dbReference type="CDD" id="cd14014">
    <property type="entry name" value="STKc_PknB_like"/>
    <property type="match status" value="1"/>
</dbReference>
<dbReference type="SUPFAM" id="SSF56112">
    <property type="entry name" value="Protein kinase-like (PK-like)"/>
    <property type="match status" value="1"/>
</dbReference>
<reference evidence="2 3" key="1">
    <citation type="submission" date="2007-01" db="EMBL/GenBank/DDBJ databases">
        <authorList>
            <person name="Haygood M."/>
            <person name="Podell S."/>
            <person name="Anderson C."/>
            <person name="Hopkinson B."/>
            <person name="Roe K."/>
            <person name="Barbeau K."/>
            <person name="Gaasterland T."/>
            <person name="Ferriera S."/>
            <person name="Johnson J."/>
            <person name="Kravitz S."/>
            <person name="Beeson K."/>
            <person name="Sutton G."/>
            <person name="Rogers Y.-H."/>
            <person name="Friedman R."/>
            <person name="Frazier M."/>
            <person name="Venter J.C."/>
        </authorList>
    </citation>
    <scope>NUCLEOTIDE SEQUENCE [LARGE SCALE GENOMIC DNA]</scope>
    <source>
        <strain evidence="2 3">ATCC 23134</strain>
    </source>
</reference>
<dbReference type="OrthoDB" id="9806704at2"/>